<dbReference type="AlphaFoldDB" id="A0A150F896"/>
<protein>
    <submittedName>
        <fullName evidence="11">Alkaline phosphatase</fullName>
    </submittedName>
</protein>
<evidence type="ECO:0000256" key="2">
    <source>
        <dbReference type="ARBA" id="ARBA00022553"/>
    </source>
</evidence>
<dbReference type="InterPro" id="IPR018299">
    <property type="entry name" value="Alkaline_phosphatase_AS"/>
</dbReference>
<dbReference type="SMART" id="SM00098">
    <property type="entry name" value="alkPPc"/>
    <property type="match status" value="1"/>
</dbReference>
<dbReference type="CDD" id="cd16012">
    <property type="entry name" value="ALP"/>
    <property type="match status" value="1"/>
</dbReference>
<dbReference type="PANTHER" id="PTHR11596">
    <property type="entry name" value="ALKALINE PHOSPHATASE"/>
    <property type="match status" value="1"/>
</dbReference>
<feature type="binding site" evidence="8">
    <location>
        <position position="56"/>
    </location>
    <ligand>
        <name>Zn(2+)</name>
        <dbReference type="ChEBI" id="CHEBI:29105"/>
        <label>2</label>
    </ligand>
</feature>
<evidence type="ECO:0000256" key="3">
    <source>
        <dbReference type="ARBA" id="ARBA00022723"/>
    </source>
</evidence>
<feature type="active site" description="Phosphoserine intermediate" evidence="7">
    <location>
        <position position="106"/>
    </location>
</feature>
<dbReference type="Gene3D" id="1.10.60.40">
    <property type="match status" value="1"/>
</dbReference>
<feature type="binding site" evidence="8">
    <location>
        <position position="157"/>
    </location>
    <ligand>
        <name>Mg(2+)</name>
        <dbReference type="ChEBI" id="CHEBI:18420"/>
    </ligand>
</feature>
<dbReference type="GO" id="GO:0046872">
    <property type="term" value="F:metal ion binding"/>
    <property type="evidence" value="ECO:0007669"/>
    <property type="project" value="UniProtKB-KW"/>
</dbReference>
<evidence type="ECO:0000256" key="8">
    <source>
        <dbReference type="PIRSR" id="PIRSR601952-2"/>
    </source>
</evidence>
<evidence type="ECO:0000256" key="4">
    <source>
        <dbReference type="ARBA" id="ARBA00022801"/>
    </source>
</evidence>
<dbReference type="SUPFAM" id="SSF53649">
    <property type="entry name" value="Alkaline phosphatase-like"/>
    <property type="match status" value="1"/>
</dbReference>
<comment type="caution">
    <text evidence="11">The sequence shown here is derived from an EMBL/GenBank/DDBJ whole genome shotgun (WGS) entry which is preliminary data.</text>
</comment>
<dbReference type="OrthoDB" id="9794455at2"/>
<evidence type="ECO:0000313" key="12">
    <source>
        <dbReference type="Proteomes" id="UP000075430"/>
    </source>
</evidence>
<comment type="similarity">
    <text evidence="1 9">Belongs to the alkaline phosphatase family.</text>
</comment>
<name>A0A150F896_9BACI</name>
<organism evidence="11 12">
    <name type="scientific">Bacillus nakamurai</name>
    <dbReference type="NCBI Taxonomy" id="1793963"/>
    <lineage>
        <taxon>Bacteria</taxon>
        <taxon>Bacillati</taxon>
        <taxon>Bacillota</taxon>
        <taxon>Bacilli</taxon>
        <taxon>Bacillales</taxon>
        <taxon>Bacillaceae</taxon>
        <taxon>Bacillus</taxon>
    </lineage>
</organism>
<dbReference type="Pfam" id="PF00245">
    <property type="entry name" value="Alk_phosphatase"/>
    <property type="match status" value="1"/>
</dbReference>
<evidence type="ECO:0000256" key="6">
    <source>
        <dbReference type="ARBA" id="ARBA00022842"/>
    </source>
</evidence>
<dbReference type="PROSITE" id="PS00123">
    <property type="entry name" value="ALKALINE_PHOSPHATASE"/>
    <property type="match status" value="1"/>
</dbReference>
<gene>
    <name evidence="11" type="ORF">AXI58_14095</name>
</gene>
<feature type="binding site" evidence="8">
    <location>
        <position position="289"/>
    </location>
    <ligand>
        <name>Zn(2+)</name>
        <dbReference type="ChEBI" id="CHEBI:29105"/>
        <label>2</label>
    </ligand>
</feature>
<keyword evidence="4" id="KW-0378">Hydrolase</keyword>
<feature type="chain" id="PRO_5038499152" evidence="10">
    <location>
        <begin position="29"/>
        <end position="459"/>
    </location>
</feature>
<dbReference type="Gene3D" id="3.40.720.10">
    <property type="entry name" value="Alkaline Phosphatase, subunit A"/>
    <property type="match status" value="1"/>
</dbReference>
<keyword evidence="3 8" id="KW-0479">Metal-binding</keyword>
<comment type="cofactor">
    <cofactor evidence="8">
        <name>Mg(2+)</name>
        <dbReference type="ChEBI" id="CHEBI:18420"/>
    </cofactor>
    <text evidence="8">Binds 1 Mg(2+) ion.</text>
</comment>
<dbReference type="STRING" id="1793963.AXI58_14095"/>
<keyword evidence="6 8" id="KW-0460">Magnesium</keyword>
<feature type="binding site" evidence="8">
    <location>
        <position position="421"/>
    </location>
    <ligand>
        <name>Zn(2+)</name>
        <dbReference type="ChEBI" id="CHEBI:29105"/>
        <label>2</label>
    </ligand>
</feature>
<evidence type="ECO:0000256" key="5">
    <source>
        <dbReference type="ARBA" id="ARBA00022833"/>
    </source>
</evidence>
<feature type="binding site" evidence="8">
    <location>
        <position position="56"/>
    </location>
    <ligand>
        <name>Mg(2+)</name>
        <dbReference type="ChEBI" id="CHEBI:18420"/>
    </ligand>
</feature>
<feature type="binding site" evidence="8">
    <location>
        <position position="328"/>
    </location>
    <ligand>
        <name>Zn(2+)</name>
        <dbReference type="ChEBI" id="CHEBI:29105"/>
        <label>2</label>
    </ligand>
</feature>
<feature type="binding site" evidence="8">
    <location>
        <position position="159"/>
    </location>
    <ligand>
        <name>Mg(2+)</name>
        <dbReference type="ChEBI" id="CHEBI:18420"/>
    </ligand>
</feature>
<evidence type="ECO:0000256" key="9">
    <source>
        <dbReference type="RuleBase" id="RU003946"/>
    </source>
</evidence>
<dbReference type="PRINTS" id="PR00113">
    <property type="entry name" value="ALKPHPHTASE"/>
</dbReference>
<sequence>MSLFKQVRSKLLPAAAVSVLTAGLIAGAGFQHSEQAAAKKQEDKNEIRNVIFMIGDGMGAPYMNAYRSVINKGKPADGMKLTAFDPNLTGMMMTYPDDPDSNITDSAAAGTAMATGVKTYNAAIGMNKKGQRVKSVLEEAKQRGKSTGLVATSEIAHATPAAFGAHNKSRKNMNEIASSYIDDQINGKPKVDVLLGGGKTNFIRKDRNVTKDFKKAGFSYVTTKQELKKDKNKQVLGLFADGGLAKALDRTSETPSLEDMTTSAIDRLNTNKKGFFLMVEGSQIDWAGHDNDVVGAMSEMKDFEKAYKAAIAFAKKDKHTLVIATADHTTGGFTVGANGEKNWHVEPILAAKKTPAFMADQIKAGKSASSVLTQYTKLKWSKDEIKQVETAAKQDPDKGAYKAIIKLFNTKTNSGWTSGDHTGEEVPVYAYGPGKEAFTGLLNNTDQAKNIFKILKNGK</sequence>
<dbReference type="RefSeq" id="WP_061521395.1">
    <property type="nucleotide sequence ID" value="NZ_JAJJBV010000022.1"/>
</dbReference>
<dbReference type="EMBL" id="LSBA01000009">
    <property type="protein sequence ID" value="KXZ20765.1"/>
    <property type="molecule type" value="Genomic_DNA"/>
</dbReference>
<feature type="binding site" evidence="8">
    <location>
        <position position="280"/>
    </location>
    <ligand>
        <name>Mg(2+)</name>
        <dbReference type="ChEBI" id="CHEBI:18420"/>
    </ligand>
</feature>
<feature type="binding site" evidence="8">
    <location>
        <position position="285"/>
    </location>
    <ligand>
        <name>Zn(2+)</name>
        <dbReference type="ChEBI" id="CHEBI:29105"/>
        <label>2</label>
    </ligand>
</feature>
<keyword evidence="12" id="KW-1185">Reference proteome</keyword>
<feature type="signal peptide" evidence="10">
    <location>
        <begin position="1"/>
        <end position="28"/>
    </location>
</feature>
<keyword evidence="5 8" id="KW-0862">Zinc</keyword>
<dbReference type="Proteomes" id="UP000075430">
    <property type="component" value="Unassembled WGS sequence"/>
</dbReference>
<keyword evidence="10" id="KW-0732">Signal</keyword>
<dbReference type="InterPro" id="IPR017850">
    <property type="entry name" value="Alkaline_phosphatase_core_sf"/>
</dbReference>
<reference evidence="12" key="1">
    <citation type="submission" date="2016-02" db="EMBL/GenBank/DDBJ databases">
        <authorList>
            <person name="Dunlap C."/>
        </authorList>
    </citation>
    <scope>NUCLEOTIDE SEQUENCE [LARGE SCALE GENOMIC DNA]</scope>
    <source>
        <strain evidence="12">NRRL B-41092</strain>
    </source>
</reference>
<evidence type="ECO:0000313" key="11">
    <source>
        <dbReference type="EMBL" id="KXZ20765.1"/>
    </source>
</evidence>
<feature type="binding site" evidence="8">
    <location>
        <position position="327"/>
    </location>
    <ligand>
        <name>Zn(2+)</name>
        <dbReference type="ChEBI" id="CHEBI:29105"/>
        <label>2</label>
    </ligand>
</feature>
<keyword evidence="2" id="KW-0597">Phosphoprotein</keyword>
<dbReference type="PANTHER" id="PTHR11596:SF5">
    <property type="entry name" value="ALKALINE PHOSPHATASE"/>
    <property type="match status" value="1"/>
</dbReference>
<dbReference type="InterPro" id="IPR001952">
    <property type="entry name" value="Alkaline_phosphatase"/>
</dbReference>
<evidence type="ECO:0000256" key="1">
    <source>
        <dbReference type="ARBA" id="ARBA00005984"/>
    </source>
</evidence>
<evidence type="ECO:0000256" key="7">
    <source>
        <dbReference type="PIRSR" id="PIRSR601952-1"/>
    </source>
</evidence>
<comment type="cofactor">
    <cofactor evidence="8">
        <name>Zn(2+)</name>
        <dbReference type="ChEBI" id="CHEBI:29105"/>
    </cofactor>
    <text evidence="8">Binds 2 Zn(2+) ions.</text>
</comment>
<dbReference type="GO" id="GO:0004035">
    <property type="term" value="F:alkaline phosphatase activity"/>
    <property type="evidence" value="ECO:0007669"/>
    <property type="project" value="TreeGrafter"/>
</dbReference>
<proteinExistence type="inferred from homology"/>
<accession>A0A150F896</accession>
<evidence type="ECO:0000256" key="10">
    <source>
        <dbReference type="SAM" id="SignalP"/>
    </source>
</evidence>